<evidence type="ECO:0000313" key="1">
    <source>
        <dbReference type="EMBL" id="GAJ14994.1"/>
    </source>
</evidence>
<protein>
    <submittedName>
        <fullName evidence="1">Uncharacterized protein</fullName>
    </submittedName>
</protein>
<proteinExistence type="predicted"/>
<reference evidence="1" key="1">
    <citation type="journal article" date="2014" name="Front. Microbiol.">
        <title>High frequency of phylogenetically diverse reductive dehalogenase-homologous genes in deep subseafloor sedimentary metagenomes.</title>
        <authorList>
            <person name="Kawai M."/>
            <person name="Futagami T."/>
            <person name="Toyoda A."/>
            <person name="Takaki Y."/>
            <person name="Nishi S."/>
            <person name="Hori S."/>
            <person name="Arai W."/>
            <person name="Tsubouchi T."/>
            <person name="Morono Y."/>
            <person name="Uchiyama I."/>
            <person name="Ito T."/>
            <person name="Fujiyama A."/>
            <person name="Inagaki F."/>
            <person name="Takami H."/>
        </authorList>
    </citation>
    <scope>NUCLEOTIDE SEQUENCE</scope>
    <source>
        <strain evidence="1">Expedition CK06-06</strain>
    </source>
</reference>
<name>X1UBZ3_9ZZZZ</name>
<accession>X1UBZ3</accession>
<feature type="non-terminal residue" evidence="1">
    <location>
        <position position="1"/>
    </location>
</feature>
<sequence>ALSSNLCEDCSLCQVECLNEWNVMGKIRDIIRLKDVPSGFLV</sequence>
<dbReference type="EMBL" id="BARW01026060">
    <property type="protein sequence ID" value="GAJ14994.1"/>
    <property type="molecule type" value="Genomic_DNA"/>
</dbReference>
<dbReference type="AlphaFoldDB" id="X1UBZ3"/>
<organism evidence="1">
    <name type="scientific">marine sediment metagenome</name>
    <dbReference type="NCBI Taxonomy" id="412755"/>
    <lineage>
        <taxon>unclassified sequences</taxon>
        <taxon>metagenomes</taxon>
        <taxon>ecological metagenomes</taxon>
    </lineage>
</organism>
<gene>
    <name evidence="1" type="ORF">S12H4_42561</name>
</gene>
<comment type="caution">
    <text evidence="1">The sequence shown here is derived from an EMBL/GenBank/DDBJ whole genome shotgun (WGS) entry which is preliminary data.</text>
</comment>